<evidence type="ECO:0000256" key="5">
    <source>
        <dbReference type="ARBA" id="ARBA00023242"/>
    </source>
</evidence>
<dbReference type="EMBL" id="CP033150">
    <property type="protein sequence ID" value="AYO42751.1"/>
    <property type="molecule type" value="Genomic_DNA"/>
</dbReference>
<keyword evidence="5" id="KW-0539">Nucleus</keyword>
<evidence type="ECO:0000256" key="1">
    <source>
        <dbReference type="ARBA" id="ARBA00004473"/>
    </source>
</evidence>
<dbReference type="PANTHER" id="PTHR28538:SF1">
    <property type="entry name" value="INTEGRAL INNER NUCLEAR MEMBRANE PROTEIN IMA1"/>
    <property type="match status" value="1"/>
</dbReference>
<feature type="region of interest" description="Disordered" evidence="6">
    <location>
        <begin position="372"/>
        <end position="394"/>
    </location>
</feature>
<feature type="chain" id="PRO_5018187297" evidence="7">
    <location>
        <begin position="24"/>
        <end position="394"/>
    </location>
</feature>
<dbReference type="Pfam" id="PF09779">
    <property type="entry name" value="Ima1_N"/>
    <property type="match status" value="1"/>
</dbReference>
<accession>A0A3G2S3V4</accession>
<organism evidence="9 10">
    <name type="scientific">Malassezia restricta (strain ATCC 96810 / NBRC 103918 / CBS 7877)</name>
    <name type="common">Seborrheic dermatitis infection agent</name>
    <dbReference type="NCBI Taxonomy" id="425264"/>
    <lineage>
        <taxon>Eukaryota</taxon>
        <taxon>Fungi</taxon>
        <taxon>Dikarya</taxon>
        <taxon>Basidiomycota</taxon>
        <taxon>Ustilaginomycotina</taxon>
        <taxon>Malasseziomycetes</taxon>
        <taxon>Malasseziales</taxon>
        <taxon>Malasseziaceae</taxon>
        <taxon>Malassezia</taxon>
    </lineage>
</organism>
<dbReference type="VEuPathDB" id="FungiDB:DNF11_1801"/>
<evidence type="ECO:0000259" key="8">
    <source>
        <dbReference type="Pfam" id="PF09779"/>
    </source>
</evidence>
<sequence>MLRAWPGRWRWRQRAATCHFCGCASVLVPPSGEAPDALPASDMRLSSGTPARWFCSACASWNHTDEHGRILDLYERRMWDASVNDVQFASRDKDPYPASLFCRTCLANQTLVTNLLASYLPEEDEQLDDERMRAYPDYKRSLEERYPLACEACHARAMAHLQQRDQLIQRTSLASWLQRQTSTPTPTPSLWPWHAARLQWCVCHALGVCIPLLAPRLLILTCLAPYPWDPCRPHIHRYRTRDVRIYSHGYGTLTCVSYALWAARVGLYLSGYPVQRVSWAVLQVLVLSMAYRARYIATDAPMSLVSQHATTPSSAPARDPLAAMSLCEDRVAQAPLDSLLEPSAAADEPEDMDVEPMDVRTLQWVASKTCLDTPCPSTRIDAPRDDGPGPWAVP</sequence>
<evidence type="ECO:0000313" key="9">
    <source>
        <dbReference type="EMBL" id="AYO42751.1"/>
    </source>
</evidence>
<proteinExistence type="predicted"/>
<evidence type="ECO:0000256" key="4">
    <source>
        <dbReference type="ARBA" id="ARBA00023136"/>
    </source>
</evidence>
<reference evidence="9 10" key="1">
    <citation type="submission" date="2018-10" db="EMBL/GenBank/DDBJ databases">
        <title>Complete genome sequence of Malassezia restricta CBS 7877.</title>
        <authorList>
            <person name="Morand S.C."/>
            <person name="Bertignac M."/>
            <person name="Iltis A."/>
            <person name="Kolder I."/>
            <person name="Pirovano W."/>
            <person name="Jourdain R."/>
            <person name="Clavaud C."/>
        </authorList>
    </citation>
    <scope>NUCLEOTIDE SEQUENCE [LARGE SCALE GENOMIC DNA]</scope>
    <source>
        <strain evidence="9 10">CBS 7877</strain>
    </source>
</reference>
<feature type="domain" description="Ima1 N-terminal" evidence="8">
    <location>
        <begin position="49"/>
        <end position="156"/>
    </location>
</feature>
<keyword evidence="10" id="KW-1185">Reference proteome</keyword>
<dbReference type="GO" id="GO:0034992">
    <property type="term" value="C:microtubule organizing center attachment site"/>
    <property type="evidence" value="ECO:0007669"/>
    <property type="project" value="TreeGrafter"/>
</dbReference>
<comment type="subcellular location">
    <subcellularLocation>
        <location evidence="1">Nucleus inner membrane</location>
        <topology evidence="1">Multi-pass membrane protein</topology>
    </subcellularLocation>
</comment>
<keyword evidence="7" id="KW-0732">Signal</keyword>
<dbReference type="Proteomes" id="UP000269793">
    <property type="component" value="Chromosome III"/>
</dbReference>
<dbReference type="OrthoDB" id="5966927at2759"/>
<name>A0A3G2S3V4_MALR7</name>
<gene>
    <name evidence="9" type="primary">IMA1</name>
    <name evidence="9" type="ORF">DNF11_1801</name>
</gene>
<evidence type="ECO:0000256" key="6">
    <source>
        <dbReference type="SAM" id="MobiDB-lite"/>
    </source>
</evidence>
<evidence type="ECO:0000256" key="2">
    <source>
        <dbReference type="ARBA" id="ARBA00022692"/>
    </source>
</evidence>
<dbReference type="GO" id="GO:0034506">
    <property type="term" value="C:chromosome, centromeric core domain"/>
    <property type="evidence" value="ECO:0007669"/>
    <property type="project" value="TreeGrafter"/>
</dbReference>
<dbReference type="GO" id="GO:0005637">
    <property type="term" value="C:nuclear inner membrane"/>
    <property type="evidence" value="ECO:0007669"/>
    <property type="project" value="UniProtKB-SubCell"/>
</dbReference>
<feature type="signal peptide" evidence="7">
    <location>
        <begin position="1"/>
        <end position="23"/>
    </location>
</feature>
<keyword evidence="3" id="KW-1133">Transmembrane helix</keyword>
<dbReference type="GO" id="GO:0071765">
    <property type="term" value="P:nuclear inner membrane organization"/>
    <property type="evidence" value="ECO:0007669"/>
    <property type="project" value="InterPro"/>
</dbReference>
<dbReference type="GO" id="GO:0044732">
    <property type="term" value="C:mitotic spindle pole body"/>
    <property type="evidence" value="ECO:0007669"/>
    <property type="project" value="TreeGrafter"/>
</dbReference>
<dbReference type="PANTHER" id="PTHR28538">
    <property type="entry name" value="INTEGRAL INNER NUCLEAR MEMBRANE PROTEIN IMA1"/>
    <property type="match status" value="1"/>
</dbReference>
<evidence type="ECO:0000313" key="10">
    <source>
        <dbReference type="Proteomes" id="UP000269793"/>
    </source>
</evidence>
<dbReference type="AlphaFoldDB" id="A0A3G2S3V4"/>
<dbReference type="InterPro" id="IPR042321">
    <property type="entry name" value="Ima1"/>
</dbReference>
<dbReference type="InterPro" id="IPR018617">
    <property type="entry name" value="Ima1_N"/>
</dbReference>
<protein>
    <submittedName>
        <fullName evidence="9">Integral inner nuclear membrane protein ima1</fullName>
    </submittedName>
</protein>
<evidence type="ECO:0000256" key="3">
    <source>
        <dbReference type="ARBA" id="ARBA00022989"/>
    </source>
</evidence>
<keyword evidence="4" id="KW-0472">Membrane</keyword>
<evidence type="ECO:0000256" key="7">
    <source>
        <dbReference type="SAM" id="SignalP"/>
    </source>
</evidence>
<keyword evidence="2" id="KW-0812">Transmembrane</keyword>